<evidence type="ECO:0000313" key="1">
    <source>
        <dbReference type="EMBL" id="KAI9276802.1"/>
    </source>
</evidence>
<comment type="caution">
    <text evidence="1">The sequence shown here is derived from an EMBL/GenBank/DDBJ whole genome shotgun (WGS) entry which is preliminary data.</text>
</comment>
<reference evidence="1" key="2">
    <citation type="submission" date="2023-02" db="EMBL/GenBank/DDBJ databases">
        <authorList>
            <consortium name="DOE Joint Genome Institute"/>
            <person name="Mondo S.J."/>
            <person name="Chang Y."/>
            <person name="Wang Y."/>
            <person name="Ahrendt S."/>
            <person name="Andreopoulos W."/>
            <person name="Barry K."/>
            <person name="Beard J."/>
            <person name="Benny G.L."/>
            <person name="Blankenship S."/>
            <person name="Bonito G."/>
            <person name="Cuomo C."/>
            <person name="Desiro A."/>
            <person name="Gervers K.A."/>
            <person name="Hundley H."/>
            <person name="Kuo A."/>
            <person name="LaButti K."/>
            <person name="Lang B.F."/>
            <person name="Lipzen A."/>
            <person name="O'Donnell K."/>
            <person name="Pangilinan J."/>
            <person name="Reynolds N."/>
            <person name="Sandor L."/>
            <person name="Smith M.W."/>
            <person name="Tsang A."/>
            <person name="Grigoriev I.V."/>
            <person name="Stajich J.E."/>
            <person name="Spatafora J.W."/>
        </authorList>
    </citation>
    <scope>NUCLEOTIDE SEQUENCE</scope>
    <source>
        <strain evidence="1">RSA 2281</strain>
    </source>
</reference>
<keyword evidence="2" id="KW-1185">Reference proteome</keyword>
<proteinExistence type="predicted"/>
<accession>A0AAD5KP57</accession>
<reference evidence="1" key="1">
    <citation type="journal article" date="2022" name="IScience">
        <title>Evolution of zygomycete secretomes and the origins of terrestrial fungal ecologies.</title>
        <authorList>
            <person name="Chang Y."/>
            <person name="Wang Y."/>
            <person name="Mondo S."/>
            <person name="Ahrendt S."/>
            <person name="Andreopoulos W."/>
            <person name="Barry K."/>
            <person name="Beard J."/>
            <person name="Benny G.L."/>
            <person name="Blankenship S."/>
            <person name="Bonito G."/>
            <person name="Cuomo C."/>
            <person name="Desiro A."/>
            <person name="Gervers K.A."/>
            <person name="Hundley H."/>
            <person name="Kuo A."/>
            <person name="LaButti K."/>
            <person name="Lang B.F."/>
            <person name="Lipzen A."/>
            <person name="O'Donnell K."/>
            <person name="Pangilinan J."/>
            <person name="Reynolds N."/>
            <person name="Sandor L."/>
            <person name="Smith M.E."/>
            <person name="Tsang A."/>
            <person name="Grigoriev I.V."/>
            <person name="Stajich J.E."/>
            <person name="Spatafora J.W."/>
        </authorList>
    </citation>
    <scope>NUCLEOTIDE SEQUENCE</scope>
    <source>
        <strain evidence="1">RSA 2281</strain>
    </source>
</reference>
<dbReference type="EMBL" id="JAIXMP010000002">
    <property type="protein sequence ID" value="KAI9276802.1"/>
    <property type="molecule type" value="Genomic_DNA"/>
</dbReference>
<organism evidence="1 2">
    <name type="scientific">Phascolomyces articulosus</name>
    <dbReference type="NCBI Taxonomy" id="60185"/>
    <lineage>
        <taxon>Eukaryota</taxon>
        <taxon>Fungi</taxon>
        <taxon>Fungi incertae sedis</taxon>
        <taxon>Mucoromycota</taxon>
        <taxon>Mucoromycotina</taxon>
        <taxon>Mucoromycetes</taxon>
        <taxon>Mucorales</taxon>
        <taxon>Lichtheimiaceae</taxon>
        <taxon>Phascolomyces</taxon>
    </lineage>
</organism>
<gene>
    <name evidence="1" type="ORF">BDA99DRAFT_531900</name>
</gene>
<evidence type="ECO:0000313" key="2">
    <source>
        <dbReference type="Proteomes" id="UP001209540"/>
    </source>
</evidence>
<dbReference type="AlphaFoldDB" id="A0AAD5KP57"/>
<protein>
    <submittedName>
        <fullName evidence="1">Uncharacterized protein</fullName>
    </submittedName>
</protein>
<sequence>MATPESSSTNTASTKRTLSSSTCSDHCYRLTKEMKKQYDATFRHLNDKKKWCLGDNVSVEDLIYQYGLICEYEHAAHSFILDEDDTYWKDVFTPEQLDIVKSTGETELPDYDSSCKEIFTSLSNTVKTTTDKIKQESSTSKSPFMMGRIESVKAATPDSTNIPDLLLSRDSVEYGVVRHIQGIGVEVMLKSPLHLPKMMKSIFLHTAEECCYEKDVTRSFRII</sequence>
<dbReference type="Proteomes" id="UP001209540">
    <property type="component" value="Unassembled WGS sequence"/>
</dbReference>
<name>A0AAD5KP57_9FUNG</name>